<feature type="transmembrane region" description="Helical" evidence="9">
    <location>
        <begin position="83"/>
        <end position="102"/>
    </location>
</feature>
<dbReference type="PANTHER" id="PTHR42718:SF9">
    <property type="entry name" value="MAJOR FACILITATOR SUPERFAMILY MULTIDRUG TRANSPORTER MFSC"/>
    <property type="match status" value="1"/>
</dbReference>
<dbReference type="Gene3D" id="1.20.1250.20">
    <property type="entry name" value="MFS general substrate transporter like domains"/>
    <property type="match status" value="1"/>
</dbReference>
<feature type="transmembrane region" description="Helical" evidence="9">
    <location>
        <begin position="358"/>
        <end position="377"/>
    </location>
</feature>
<evidence type="ECO:0000259" key="10">
    <source>
        <dbReference type="PROSITE" id="PS50850"/>
    </source>
</evidence>
<feature type="transmembrane region" description="Helical" evidence="9">
    <location>
        <begin position="59"/>
        <end position="76"/>
    </location>
</feature>
<dbReference type="EMBL" id="SMJZ01000074">
    <property type="protein sequence ID" value="TDC05183.1"/>
    <property type="molecule type" value="Genomic_DNA"/>
</dbReference>
<dbReference type="Gene3D" id="1.20.1720.10">
    <property type="entry name" value="Multidrug resistance protein D"/>
    <property type="match status" value="1"/>
</dbReference>
<keyword evidence="6 9" id="KW-1133">Transmembrane helix</keyword>
<feature type="transmembrane region" description="Helical" evidence="9">
    <location>
        <begin position="383"/>
        <end position="401"/>
    </location>
</feature>
<feature type="transmembrane region" description="Helical" evidence="9">
    <location>
        <begin position="171"/>
        <end position="191"/>
    </location>
</feature>
<evidence type="ECO:0000256" key="3">
    <source>
        <dbReference type="ARBA" id="ARBA00022448"/>
    </source>
</evidence>
<evidence type="ECO:0000256" key="4">
    <source>
        <dbReference type="ARBA" id="ARBA00022475"/>
    </source>
</evidence>
<dbReference type="PROSITE" id="PS50850">
    <property type="entry name" value="MFS"/>
    <property type="match status" value="1"/>
</dbReference>
<feature type="transmembrane region" description="Helical" evidence="9">
    <location>
        <begin position="108"/>
        <end position="129"/>
    </location>
</feature>
<keyword evidence="3" id="KW-0813">Transport</keyword>
<feature type="transmembrane region" description="Helical" evidence="9">
    <location>
        <begin position="141"/>
        <end position="165"/>
    </location>
</feature>
<evidence type="ECO:0000256" key="1">
    <source>
        <dbReference type="ARBA" id="ARBA00004651"/>
    </source>
</evidence>
<feature type="region of interest" description="Disordered" evidence="8">
    <location>
        <begin position="195"/>
        <end position="214"/>
    </location>
</feature>
<dbReference type="Pfam" id="PF07690">
    <property type="entry name" value="MFS_1"/>
    <property type="match status" value="1"/>
</dbReference>
<evidence type="ECO:0000313" key="11">
    <source>
        <dbReference type="EMBL" id="TDC05183.1"/>
    </source>
</evidence>
<dbReference type="PANTHER" id="PTHR42718">
    <property type="entry name" value="MAJOR FACILITATOR SUPERFAMILY MULTIDRUG TRANSPORTER MFSC"/>
    <property type="match status" value="1"/>
</dbReference>
<feature type="transmembrane region" description="Helical" evidence="9">
    <location>
        <begin position="249"/>
        <end position="272"/>
    </location>
</feature>
<dbReference type="InterPro" id="IPR004638">
    <property type="entry name" value="EmrB-like"/>
</dbReference>
<reference evidence="11 12" key="1">
    <citation type="submission" date="2019-02" db="EMBL/GenBank/DDBJ databases">
        <title>Draft genome sequences of novel Actinobacteria.</title>
        <authorList>
            <person name="Sahin N."/>
            <person name="Ay H."/>
            <person name="Saygin H."/>
        </authorList>
    </citation>
    <scope>NUCLEOTIDE SEQUENCE [LARGE SCALE GENOMIC DNA]</scope>
    <source>
        <strain evidence="11 12">KC201</strain>
    </source>
</reference>
<sequence length="490" mass="49452">MSSMPSDSRMDARLLGMIGVILLGGLLGILNSTMAAVAIDTLAGAFSTSLSTVGWTSTGFLLAVTATIPFTTWAVDRFGGKRLWLTGLALFLAGSFLAGLAWNVGSLIAFRALQGFGAGLLDPLVLILLARAAGPRRAGRVMGLMGVVLSLGPVLGPIAGGVVLAGLSWRWMFLLSVPVGLVALLLAVRVIPADGPSGGSSDGSSDGSSGGSSGGLPARLDVVGLALLGPGFAAVVLALSQTAEQGSFAAWQALLPLAAGVLLLAAYAVHALRARAGNAPLIDLRLFASRGFTASVTIMGLGGLSLFGALFALPLYYQQAHGHGVLAAGLLMAPLGLGGSIAMPLAGRLSDRIGARGLAVGGVIVALLSAVSFTRMGADTPEIWPALAALTLGLGSGCFSAPTMGSLYRTLPGPMVAQGSSVLYMLNQLGAALGVAVVTLVLQTVGDVITGFHGIFWLVVAVLVIVLAVIPLLPGRAPAQVVQEEPTRTR</sequence>
<feature type="transmembrane region" description="Helical" evidence="9">
    <location>
        <begin position="454"/>
        <end position="473"/>
    </location>
</feature>
<dbReference type="InterPro" id="IPR020846">
    <property type="entry name" value="MFS_dom"/>
</dbReference>
<dbReference type="InterPro" id="IPR011701">
    <property type="entry name" value="MFS"/>
</dbReference>
<keyword evidence="7 9" id="KW-0472">Membrane</keyword>
<feature type="domain" description="Major facilitator superfamily (MFS) profile" evidence="10">
    <location>
        <begin position="17"/>
        <end position="478"/>
    </location>
</feature>
<evidence type="ECO:0000256" key="6">
    <source>
        <dbReference type="ARBA" id="ARBA00022989"/>
    </source>
</evidence>
<evidence type="ECO:0000256" key="9">
    <source>
        <dbReference type="SAM" id="Phobius"/>
    </source>
</evidence>
<protein>
    <submittedName>
        <fullName evidence="11">DHA2 family efflux MFS transporter permease subunit</fullName>
    </submittedName>
</protein>
<name>A0A4R4NCH2_9ACTN</name>
<evidence type="ECO:0000256" key="5">
    <source>
        <dbReference type="ARBA" id="ARBA00022692"/>
    </source>
</evidence>
<organism evidence="11 12">
    <name type="scientific">Nonomuraea longispora</name>
    <dbReference type="NCBI Taxonomy" id="1848320"/>
    <lineage>
        <taxon>Bacteria</taxon>
        <taxon>Bacillati</taxon>
        <taxon>Actinomycetota</taxon>
        <taxon>Actinomycetes</taxon>
        <taxon>Streptosporangiales</taxon>
        <taxon>Streptosporangiaceae</taxon>
        <taxon>Nonomuraea</taxon>
    </lineage>
</organism>
<dbReference type="NCBIfam" id="TIGR00711">
    <property type="entry name" value="efflux_EmrB"/>
    <property type="match status" value="1"/>
</dbReference>
<dbReference type="GO" id="GO:0005886">
    <property type="term" value="C:plasma membrane"/>
    <property type="evidence" value="ECO:0007669"/>
    <property type="project" value="UniProtKB-SubCell"/>
</dbReference>
<keyword evidence="4" id="KW-1003">Cell membrane</keyword>
<evidence type="ECO:0000256" key="8">
    <source>
        <dbReference type="SAM" id="MobiDB-lite"/>
    </source>
</evidence>
<feature type="transmembrane region" description="Helical" evidence="9">
    <location>
        <begin position="222"/>
        <end position="243"/>
    </location>
</feature>
<evidence type="ECO:0000256" key="7">
    <source>
        <dbReference type="ARBA" id="ARBA00023136"/>
    </source>
</evidence>
<proteinExistence type="inferred from homology"/>
<feature type="transmembrane region" description="Helical" evidence="9">
    <location>
        <begin position="323"/>
        <end position="346"/>
    </location>
</feature>
<comment type="subcellular location">
    <subcellularLocation>
        <location evidence="1">Cell membrane</location>
        <topology evidence="1">Multi-pass membrane protein</topology>
    </subcellularLocation>
</comment>
<dbReference type="OrthoDB" id="9812221at2"/>
<dbReference type="SUPFAM" id="SSF103473">
    <property type="entry name" value="MFS general substrate transporter"/>
    <property type="match status" value="1"/>
</dbReference>
<dbReference type="AlphaFoldDB" id="A0A4R4NCH2"/>
<keyword evidence="12" id="KW-1185">Reference proteome</keyword>
<accession>A0A4R4NCH2</accession>
<comment type="similarity">
    <text evidence="2">Belongs to the major facilitator superfamily. EmrB family.</text>
</comment>
<keyword evidence="5 9" id="KW-0812">Transmembrane</keyword>
<feature type="transmembrane region" description="Helical" evidence="9">
    <location>
        <begin position="422"/>
        <end position="442"/>
    </location>
</feature>
<evidence type="ECO:0000313" key="12">
    <source>
        <dbReference type="Proteomes" id="UP000295157"/>
    </source>
</evidence>
<feature type="transmembrane region" description="Helical" evidence="9">
    <location>
        <begin position="292"/>
        <end position="317"/>
    </location>
</feature>
<comment type="caution">
    <text evidence="11">The sequence shown here is derived from an EMBL/GenBank/DDBJ whole genome shotgun (WGS) entry which is preliminary data.</text>
</comment>
<gene>
    <name evidence="11" type="ORF">E1267_20305</name>
</gene>
<dbReference type="InterPro" id="IPR036259">
    <property type="entry name" value="MFS_trans_sf"/>
</dbReference>
<dbReference type="GO" id="GO:0022857">
    <property type="term" value="F:transmembrane transporter activity"/>
    <property type="evidence" value="ECO:0007669"/>
    <property type="project" value="InterPro"/>
</dbReference>
<dbReference type="Proteomes" id="UP000295157">
    <property type="component" value="Unassembled WGS sequence"/>
</dbReference>
<evidence type="ECO:0000256" key="2">
    <source>
        <dbReference type="ARBA" id="ARBA00008537"/>
    </source>
</evidence>